<evidence type="ECO:0000259" key="7">
    <source>
        <dbReference type="Pfam" id="PF02775"/>
    </source>
</evidence>
<evidence type="ECO:0000256" key="1">
    <source>
        <dbReference type="ARBA" id="ARBA00022545"/>
    </source>
</evidence>
<keyword evidence="1" id="KW-0174">Coenzyme M biosynthesis</keyword>
<dbReference type="PATRIC" id="fig|1719120.3.peg.1435"/>
<dbReference type="InterPro" id="IPR051818">
    <property type="entry name" value="TPP_dependent_decarboxylase"/>
</dbReference>
<dbReference type="GO" id="GO:0019295">
    <property type="term" value="P:coenzyme M biosynthetic process"/>
    <property type="evidence" value="ECO:0007669"/>
    <property type="project" value="UniProtKB-KW"/>
</dbReference>
<feature type="domain" description="Thiamine pyrophosphate enzyme N-terminal TPP-binding" evidence="8">
    <location>
        <begin position="8"/>
        <end position="106"/>
    </location>
</feature>
<evidence type="ECO:0000313" key="9">
    <source>
        <dbReference type="EMBL" id="KPQ44088.1"/>
    </source>
</evidence>
<keyword evidence="4" id="KW-0456">Lyase</keyword>
<feature type="domain" description="Thiamine pyrophosphate enzyme TPP-binding" evidence="7">
    <location>
        <begin position="233"/>
        <end position="339"/>
    </location>
</feature>
<evidence type="ECO:0000256" key="6">
    <source>
        <dbReference type="ARBA" id="ARBA00048551"/>
    </source>
</evidence>
<gene>
    <name evidence="9" type="primary">comDE</name>
    <name evidence="9" type="ORF">MPEBLZ_01336</name>
</gene>
<sequence>MNADTPEQKVVDILKQNRIDIAATLPCDRIKALLPLIARNIKTLPLTREENGAGICAGVYLGWGRPVMVIQSTGIGNMINALLSLNLTYRIPLPIITSWRGVYKESIEAQWQLGRRLPEILAASGIKFTIIESLKEIERLDEAIKESFNNSHPHVILMSPAIWEGSTCEIPEPMDICSRNIELVFSVTIKKPVLTRYEAIRTIVETIDEDEDIIVSNLGIPSKELFEIRDRELNFYMLGSMGLVSSIGLGLAINQKRHVYVIDGDGSLLMNPNALISIGEYPTTNLTIISIDNASYGSTGNQETCTQSLIDLELLAKASGINDTVKAHSQDDLSEALRRKAQFIHVIVKPVNAKCKEIPFSANEIKKRFMRALKE</sequence>
<dbReference type="Proteomes" id="UP000050360">
    <property type="component" value="Unassembled WGS sequence"/>
</dbReference>
<name>A0A0P8ABP7_9EURY</name>
<dbReference type="PANTHER" id="PTHR42818">
    <property type="entry name" value="SULFOPYRUVATE DECARBOXYLASE SUBUNIT ALPHA"/>
    <property type="match status" value="1"/>
</dbReference>
<reference evidence="9 10" key="1">
    <citation type="submission" date="2015-09" db="EMBL/GenBank/DDBJ databases">
        <title>A metagenomics-based metabolic model of nitrate-dependent anaerobic oxidation of methane by Methanoperedens-like archaea.</title>
        <authorList>
            <person name="Arshad A."/>
            <person name="Speth D.R."/>
            <person name="De Graaf R.M."/>
            <person name="Op Den Camp H.J."/>
            <person name="Jetten M.S."/>
            <person name="Welte C.U."/>
        </authorList>
    </citation>
    <scope>NUCLEOTIDE SEQUENCE [LARGE SCALE GENOMIC DNA]</scope>
</reference>
<dbReference type="NCBIfam" id="TIGR03846">
    <property type="entry name" value="sulfopy_beta"/>
    <property type="match status" value="1"/>
</dbReference>
<dbReference type="SUPFAM" id="SSF52518">
    <property type="entry name" value="Thiamin diphosphate-binding fold (THDP-binding)"/>
    <property type="match status" value="2"/>
</dbReference>
<comment type="catalytic activity">
    <reaction evidence="6">
        <text>3-sulfopyruvate + H(+) = sulfoacetaldehyde + CO2</text>
        <dbReference type="Rhea" id="RHEA:20948"/>
        <dbReference type="ChEBI" id="CHEBI:15378"/>
        <dbReference type="ChEBI" id="CHEBI:16526"/>
        <dbReference type="ChEBI" id="CHEBI:57940"/>
        <dbReference type="ChEBI" id="CHEBI:58246"/>
        <dbReference type="EC" id="4.1.1.79"/>
    </reaction>
</comment>
<evidence type="ECO:0000256" key="3">
    <source>
        <dbReference type="ARBA" id="ARBA00023052"/>
    </source>
</evidence>
<dbReference type="InterPro" id="IPR022502">
    <property type="entry name" value="Sulfopyruvate_deCO2ase_alpha"/>
</dbReference>
<dbReference type="InterPro" id="IPR011766">
    <property type="entry name" value="TPP_enzyme_TPP-bd"/>
</dbReference>
<proteinExistence type="predicted"/>
<dbReference type="Pfam" id="PF02775">
    <property type="entry name" value="TPP_enzyme_C"/>
    <property type="match status" value="1"/>
</dbReference>
<dbReference type="Gene3D" id="3.40.50.970">
    <property type="match status" value="2"/>
</dbReference>
<dbReference type="CDD" id="cd03372">
    <property type="entry name" value="TPP_ComE"/>
    <property type="match status" value="1"/>
</dbReference>
<dbReference type="InterPro" id="IPR022494">
    <property type="entry name" value="Sulfopyruvate_deCO2ase_bsu"/>
</dbReference>
<dbReference type="InterPro" id="IPR029061">
    <property type="entry name" value="THDP-binding"/>
</dbReference>
<evidence type="ECO:0000256" key="5">
    <source>
        <dbReference type="ARBA" id="ARBA00038875"/>
    </source>
</evidence>
<keyword evidence="3" id="KW-0786">Thiamine pyrophosphate</keyword>
<dbReference type="AlphaFoldDB" id="A0A0P8ABP7"/>
<evidence type="ECO:0000256" key="2">
    <source>
        <dbReference type="ARBA" id="ARBA00022793"/>
    </source>
</evidence>
<dbReference type="EMBL" id="LKCM01000111">
    <property type="protein sequence ID" value="KPQ44088.1"/>
    <property type="molecule type" value="Genomic_DNA"/>
</dbReference>
<protein>
    <recommendedName>
        <fullName evidence="5">sulfopyruvate decarboxylase</fullName>
        <ecNumber evidence="5">4.1.1.79</ecNumber>
    </recommendedName>
</protein>
<evidence type="ECO:0000313" key="10">
    <source>
        <dbReference type="Proteomes" id="UP000050360"/>
    </source>
</evidence>
<dbReference type="InterPro" id="IPR012001">
    <property type="entry name" value="Thiamin_PyroP_enz_TPP-bd_dom"/>
</dbReference>
<dbReference type="Pfam" id="PF02776">
    <property type="entry name" value="TPP_enzyme_N"/>
    <property type="match status" value="1"/>
</dbReference>
<dbReference type="EC" id="4.1.1.79" evidence="5"/>
<evidence type="ECO:0000259" key="8">
    <source>
        <dbReference type="Pfam" id="PF02776"/>
    </source>
</evidence>
<dbReference type="PANTHER" id="PTHR42818:SF1">
    <property type="entry name" value="SULFOPYRUVATE DECARBOXYLASE"/>
    <property type="match status" value="1"/>
</dbReference>
<dbReference type="NCBIfam" id="TIGR03845">
    <property type="entry name" value="sulfopyru_alph"/>
    <property type="match status" value="1"/>
</dbReference>
<keyword evidence="9" id="KW-0670">Pyruvate</keyword>
<keyword evidence="2" id="KW-0210">Decarboxylase</keyword>
<dbReference type="GO" id="GO:0050545">
    <property type="term" value="F:sulfopyruvate decarboxylase activity"/>
    <property type="evidence" value="ECO:0007669"/>
    <property type="project" value="UniProtKB-EC"/>
</dbReference>
<evidence type="ECO:0000256" key="4">
    <source>
        <dbReference type="ARBA" id="ARBA00023239"/>
    </source>
</evidence>
<accession>A0A0P8ABP7</accession>
<comment type="caution">
    <text evidence="9">The sequence shown here is derived from an EMBL/GenBank/DDBJ whole genome shotgun (WGS) entry which is preliminary data.</text>
</comment>
<dbReference type="GO" id="GO:0030976">
    <property type="term" value="F:thiamine pyrophosphate binding"/>
    <property type="evidence" value="ECO:0007669"/>
    <property type="project" value="InterPro"/>
</dbReference>
<organism evidence="9 10">
    <name type="scientific">Candidatus Methanoperedens nitratireducens</name>
    <dbReference type="NCBI Taxonomy" id="1392998"/>
    <lineage>
        <taxon>Archaea</taxon>
        <taxon>Methanobacteriati</taxon>
        <taxon>Methanobacteriota</taxon>
        <taxon>Stenosarchaea group</taxon>
        <taxon>Methanomicrobia</taxon>
        <taxon>Methanosarcinales</taxon>
        <taxon>ANME-2 cluster</taxon>
        <taxon>Candidatus Methanoperedentaceae</taxon>
        <taxon>Candidatus Methanoperedens</taxon>
    </lineage>
</organism>